<dbReference type="Gene3D" id="3.30.390.30">
    <property type="match status" value="1"/>
</dbReference>
<evidence type="ECO:0000256" key="4">
    <source>
        <dbReference type="ARBA" id="ARBA00022827"/>
    </source>
</evidence>
<dbReference type="PIRSF" id="PIRSF000350">
    <property type="entry name" value="Mercury_reductase_MerA"/>
    <property type="match status" value="1"/>
</dbReference>
<accession>A0ABX1VG92</accession>
<evidence type="ECO:0000256" key="2">
    <source>
        <dbReference type="ARBA" id="ARBA00007532"/>
    </source>
</evidence>
<dbReference type="EMBL" id="WTPX01000124">
    <property type="protein sequence ID" value="NNJ27148.1"/>
    <property type="molecule type" value="Genomic_DNA"/>
</dbReference>
<sequence>MSETPPDSASPAAERRYDVVVIGSGPAAGTVVSGLKDSGKRVAAVDRRRFGGTCALRGCNPKKVLLNAAKVVDAARRSHGVMVEGGNTVDIDWPRLHAFQTSFTDPVPPSRVDQFREAGADCFAGNARFTAADTLVVEPWDVPGGDVPAGDVPGGEVPAGEGGAAPITLRFEQVVIATGSIPVPIDVPGKERLTLSDQFLDVADVPERIVFIGGGYISLEFAHALLRADREVTILEATPHILDPFDHVLADRLADRTRGLGARIECGVKLTAIEDAPDGSLIAVAERENGADGETLRISCDAVVHGAGRTPAVESLACDAAGIDCDEQGVTVTDELVSTSNSRVFAAGDCAGLGHPMLTPVAEAHGDAVVQAILTGTPAAPNVSPLPSAAFTEPELAAVGLTAKEAEEQGVAFDLLEADIGTKGALRKRCEPCAGYRLLLEPKTGKLLGAHLLGPDMAELINLFAVAMKHGLTLADLVAVPLTYPSLAAEILQDAFDQAEQSASTGASKAGLS</sequence>
<protein>
    <submittedName>
        <fullName evidence="7">Glutathione amide reductase</fullName>
        <ecNumber evidence="7">1.8.1.16</ecNumber>
    </submittedName>
</protein>
<feature type="domain" description="Pyridine nucleotide-disulphide oxidoreductase dimerisation" evidence="5">
    <location>
        <begin position="387"/>
        <end position="492"/>
    </location>
</feature>
<keyword evidence="8" id="KW-1185">Reference proteome</keyword>
<evidence type="ECO:0000259" key="6">
    <source>
        <dbReference type="Pfam" id="PF07992"/>
    </source>
</evidence>
<keyword evidence="3" id="KW-0285">Flavoprotein</keyword>
<dbReference type="Proteomes" id="UP000609651">
    <property type="component" value="Unassembled WGS sequence"/>
</dbReference>
<dbReference type="PANTHER" id="PTHR43014:SF5">
    <property type="entry name" value="GLUTATHIONE REDUCTASE (NADPH)"/>
    <property type="match status" value="1"/>
</dbReference>
<keyword evidence="4" id="KW-0274">FAD</keyword>
<reference evidence="7 8" key="1">
    <citation type="journal article" date="2020" name="Syst. Appl. Microbiol.">
        <title>Alienimonas chondri sp. nov., a novel planctomycete isolated from the biofilm of the red alga Chondrus crispus.</title>
        <authorList>
            <person name="Vitorino I."/>
            <person name="Albuquerque L."/>
            <person name="Wiegand S."/>
            <person name="Kallscheuer N."/>
            <person name="da Costa M.S."/>
            <person name="Lobo-da-Cunha A."/>
            <person name="Jogler C."/>
            <person name="Lage O.M."/>
        </authorList>
    </citation>
    <scope>NUCLEOTIDE SEQUENCE [LARGE SCALE GENOMIC DNA]</scope>
    <source>
        <strain evidence="7 8">LzC2</strain>
    </source>
</reference>
<evidence type="ECO:0000256" key="3">
    <source>
        <dbReference type="ARBA" id="ARBA00022630"/>
    </source>
</evidence>
<evidence type="ECO:0000259" key="5">
    <source>
        <dbReference type="Pfam" id="PF02852"/>
    </source>
</evidence>
<evidence type="ECO:0000313" key="8">
    <source>
        <dbReference type="Proteomes" id="UP000609651"/>
    </source>
</evidence>
<dbReference type="Pfam" id="PF07992">
    <property type="entry name" value="Pyr_redox_2"/>
    <property type="match status" value="1"/>
</dbReference>
<feature type="domain" description="FAD/NAD(P)-binding" evidence="6">
    <location>
        <begin position="17"/>
        <end position="366"/>
    </location>
</feature>
<proteinExistence type="inferred from homology"/>
<gene>
    <name evidence="7" type="primary">garB</name>
    <name evidence="7" type="ORF">LzC2_32480</name>
</gene>
<dbReference type="EC" id="1.8.1.16" evidence="7"/>
<comment type="cofactor">
    <cofactor evidence="1">
        <name>FAD</name>
        <dbReference type="ChEBI" id="CHEBI:57692"/>
    </cofactor>
</comment>
<evidence type="ECO:0000313" key="7">
    <source>
        <dbReference type="EMBL" id="NNJ27148.1"/>
    </source>
</evidence>
<dbReference type="GO" id="GO:0016491">
    <property type="term" value="F:oxidoreductase activity"/>
    <property type="evidence" value="ECO:0007669"/>
    <property type="project" value="UniProtKB-KW"/>
</dbReference>
<keyword evidence="7" id="KW-0560">Oxidoreductase</keyword>
<dbReference type="RefSeq" id="WP_171188892.1">
    <property type="nucleotide sequence ID" value="NZ_WTPX01000124.1"/>
</dbReference>
<dbReference type="Pfam" id="PF02852">
    <property type="entry name" value="Pyr_redox_dim"/>
    <property type="match status" value="1"/>
</dbReference>
<comment type="caution">
    <text evidence="7">The sequence shown here is derived from an EMBL/GenBank/DDBJ whole genome shotgun (WGS) entry which is preliminary data.</text>
</comment>
<dbReference type="Gene3D" id="3.50.50.60">
    <property type="entry name" value="FAD/NAD(P)-binding domain"/>
    <property type="match status" value="2"/>
</dbReference>
<dbReference type="InterPro" id="IPR004099">
    <property type="entry name" value="Pyr_nucl-diS_OxRdtase_dimer"/>
</dbReference>
<organism evidence="7 8">
    <name type="scientific">Alienimonas chondri</name>
    <dbReference type="NCBI Taxonomy" id="2681879"/>
    <lineage>
        <taxon>Bacteria</taxon>
        <taxon>Pseudomonadati</taxon>
        <taxon>Planctomycetota</taxon>
        <taxon>Planctomycetia</taxon>
        <taxon>Planctomycetales</taxon>
        <taxon>Planctomycetaceae</taxon>
        <taxon>Alienimonas</taxon>
    </lineage>
</organism>
<dbReference type="PRINTS" id="PR00411">
    <property type="entry name" value="PNDRDTASEI"/>
</dbReference>
<dbReference type="InterPro" id="IPR016156">
    <property type="entry name" value="FAD/NAD-linked_Rdtase_dimer_sf"/>
</dbReference>
<dbReference type="InterPro" id="IPR001100">
    <property type="entry name" value="Pyr_nuc-diS_OxRdtase"/>
</dbReference>
<dbReference type="SUPFAM" id="SSF55424">
    <property type="entry name" value="FAD/NAD-linked reductases, dimerisation (C-terminal) domain"/>
    <property type="match status" value="1"/>
</dbReference>
<evidence type="ECO:0000256" key="1">
    <source>
        <dbReference type="ARBA" id="ARBA00001974"/>
    </source>
</evidence>
<dbReference type="InterPro" id="IPR036188">
    <property type="entry name" value="FAD/NAD-bd_sf"/>
</dbReference>
<dbReference type="SUPFAM" id="SSF51905">
    <property type="entry name" value="FAD/NAD(P)-binding domain"/>
    <property type="match status" value="1"/>
</dbReference>
<dbReference type="PANTHER" id="PTHR43014">
    <property type="entry name" value="MERCURIC REDUCTASE"/>
    <property type="match status" value="1"/>
</dbReference>
<comment type="similarity">
    <text evidence="2">Belongs to the class-I pyridine nucleotide-disulfide oxidoreductase family.</text>
</comment>
<dbReference type="PRINTS" id="PR00368">
    <property type="entry name" value="FADPNR"/>
</dbReference>
<dbReference type="InterPro" id="IPR023753">
    <property type="entry name" value="FAD/NAD-binding_dom"/>
</dbReference>
<name>A0ABX1VG92_9PLAN</name>